<name>A0A9X1XVY9_9FLAO</name>
<dbReference type="Proteomes" id="UP001139260">
    <property type="component" value="Unassembled WGS sequence"/>
</dbReference>
<dbReference type="GO" id="GO:0046872">
    <property type="term" value="F:metal ion binding"/>
    <property type="evidence" value="ECO:0007669"/>
    <property type="project" value="InterPro"/>
</dbReference>
<dbReference type="InterPro" id="IPR045800">
    <property type="entry name" value="HMBD"/>
</dbReference>
<evidence type="ECO:0000259" key="2">
    <source>
        <dbReference type="Pfam" id="PF19335"/>
    </source>
</evidence>
<evidence type="ECO:0000313" key="4">
    <source>
        <dbReference type="Proteomes" id="UP001139260"/>
    </source>
</evidence>
<organism evidence="3 4">
    <name type="scientific">Flavobacterium pygoscelis</name>
    <dbReference type="NCBI Taxonomy" id="2893176"/>
    <lineage>
        <taxon>Bacteria</taxon>
        <taxon>Pseudomonadati</taxon>
        <taxon>Bacteroidota</taxon>
        <taxon>Flavobacteriia</taxon>
        <taxon>Flavobacteriales</taxon>
        <taxon>Flavobacteriaceae</taxon>
        <taxon>Flavobacterium</taxon>
    </lineage>
</organism>
<sequence length="93" mass="10490">MKILNFSLLLGLFLIITSCKQQTIEDNSNKESHMMNDSTMMNNDSTMIHNSDKKMDTNISYSCPMHPEVIGSKGDKCPKCGMDLEQISTKDLQ</sequence>
<gene>
    <name evidence="3" type="ORF">MW871_12315</name>
</gene>
<keyword evidence="4" id="KW-1185">Reference proteome</keyword>
<dbReference type="EMBL" id="JALNUB010000007">
    <property type="protein sequence ID" value="MCK8142678.1"/>
    <property type="molecule type" value="Genomic_DNA"/>
</dbReference>
<comment type="caution">
    <text evidence="3">The sequence shown here is derived from an EMBL/GenBank/DDBJ whole genome shotgun (WGS) entry which is preliminary data.</text>
</comment>
<reference evidence="3" key="1">
    <citation type="submission" date="2022-04" db="EMBL/GenBank/DDBJ databases">
        <title>Flavobacterium pygoscelis sp. nov. isolated from Chinstrap chick (Pygoscelis antarcticus).</title>
        <authorList>
            <person name="Irgang R."/>
            <person name="Poblete-Morales M."/>
            <person name="Avendano-Herrera R."/>
        </authorList>
    </citation>
    <scope>NUCLEOTIDE SEQUENCE</scope>
    <source>
        <strain evidence="3">I-SCBP12n</strain>
    </source>
</reference>
<dbReference type="AlphaFoldDB" id="A0A9X1XVY9"/>
<feature type="region of interest" description="Disordered" evidence="1">
    <location>
        <begin position="28"/>
        <end position="49"/>
    </location>
</feature>
<evidence type="ECO:0000313" key="3">
    <source>
        <dbReference type="EMBL" id="MCK8142678.1"/>
    </source>
</evidence>
<accession>A0A9X1XVY9</accession>
<feature type="domain" description="Heavy metal binding" evidence="2">
    <location>
        <begin position="61"/>
        <end position="86"/>
    </location>
</feature>
<protein>
    <recommendedName>
        <fullName evidence="2">Heavy metal binding domain-containing protein</fullName>
    </recommendedName>
</protein>
<proteinExistence type="predicted"/>
<dbReference type="Pfam" id="PF19335">
    <property type="entry name" value="HMBD"/>
    <property type="match status" value="1"/>
</dbReference>
<feature type="compositionally biased region" description="Low complexity" evidence="1">
    <location>
        <begin position="35"/>
        <end position="47"/>
    </location>
</feature>
<dbReference type="RefSeq" id="WP_248428833.1">
    <property type="nucleotide sequence ID" value="NZ_JALNUB010000007.1"/>
</dbReference>
<evidence type="ECO:0000256" key="1">
    <source>
        <dbReference type="SAM" id="MobiDB-lite"/>
    </source>
</evidence>
<dbReference type="PROSITE" id="PS51257">
    <property type="entry name" value="PROKAR_LIPOPROTEIN"/>
    <property type="match status" value="1"/>
</dbReference>